<dbReference type="Proteomes" id="UP000268313">
    <property type="component" value="Unassembled WGS sequence"/>
</dbReference>
<accession>A0A3A8KCD7</accession>
<organism evidence="1 2">
    <name type="scientific">Corallococcus carmarthensis</name>
    <dbReference type="NCBI Taxonomy" id="2316728"/>
    <lineage>
        <taxon>Bacteria</taxon>
        <taxon>Pseudomonadati</taxon>
        <taxon>Myxococcota</taxon>
        <taxon>Myxococcia</taxon>
        <taxon>Myxococcales</taxon>
        <taxon>Cystobacterineae</taxon>
        <taxon>Myxococcaceae</taxon>
        <taxon>Corallococcus</taxon>
    </lineage>
</organism>
<name>A0A3A8KCD7_9BACT</name>
<reference evidence="2" key="1">
    <citation type="submission" date="2018-09" db="EMBL/GenBank/DDBJ databases">
        <authorList>
            <person name="Livingstone P.G."/>
            <person name="Whitworth D.E."/>
        </authorList>
    </citation>
    <scope>NUCLEOTIDE SEQUENCE [LARGE SCALE GENOMIC DNA]</scope>
    <source>
        <strain evidence="2">CA043D</strain>
    </source>
</reference>
<evidence type="ECO:0000313" key="1">
    <source>
        <dbReference type="EMBL" id="RKG99473.1"/>
    </source>
</evidence>
<dbReference type="EMBL" id="RAWE01000113">
    <property type="protein sequence ID" value="RKG99473.1"/>
    <property type="molecule type" value="Genomic_DNA"/>
</dbReference>
<gene>
    <name evidence="1" type="ORF">D7X32_26470</name>
</gene>
<evidence type="ECO:0000313" key="2">
    <source>
        <dbReference type="Proteomes" id="UP000268313"/>
    </source>
</evidence>
<protein>
    <submittedName>
        <fullName evidence="1">Uncharacterized protein</fullName>
    </submittedName>
</protein>
<keyword evidence="2" id="KW-1185">Reference proteome</keyword>
<comment type="caution">
    <text evidence="1">The sequence shown here is derived from an EMBL/GenBank/DDBJ whole genome shotgun (WGS) entry which is preliminary data.</text>
</comment>
<sequence>MADSDLVTILTKLYEAKIARAKVKPTEVDSSIADLVQRKHDAYAAANDLRLHNEQLDAQVISVLRNPKGLSELDIGRLGDLLCW</sequence>
<dbReference type="AlphaFoldDB" id="A0A3A8KCD7"/>
<proteinExistence type="predicted"/>